<dbReference type="Gene3D" id="3.60.21.10">
    <property type="match status" value="1"/>
</dbReference>
<gene>
    <name evidence="7" type="ORF">HSCHL_0393</name>
</gene>
<reference evidence="7 8" key="1">
    <citation type="submission" date="2017-08" db="EMBL/GenBank/DDBJ databases">
        <title>Burning lignite coal seam in the remote Altai Mountains harbors a hydrogen-driven thermophilic microbial community.</title>
        <authorList>
            <person name="Kadnikov V.V."/>
            <person name="Mardanov A.V."/>
            <person name="Ivasenko D."/>
            <person name="Beletsky A.V."/>
            <person name="Karnachuk O.V."/>
            <person name="Ravin N.V."/>
        </authorList>
    </citation>
    <scope>NUCLEOTIDE SEQUENCE [LARGE SCALE GENOMIC DNA]</scope>
    <source>
        <strain evidence="7">AL33</strain>
    </source>
</reference>
<dbReference type="SUPFAM" id="SSF49363">
    <property type="entry name" value="Purple acid phosphatase, N-terminal domain"/>
    <property type="match status" value="1"/>
</dbReference>
<evidence type="ECO:0000256" key="5">
    <source>
        <dbReference type="ARBA" id="ARBA00025742"/>
    </source>
</evidence>
<dbReference type="AlphaFoldDB" id="A0A2T5G3I7"/>
<dbReference type="RefSeq" id="WP_273000909.1">
    <property type="nucleotide sequence ID" value="NZ_PEBV01000086.1"/>
</dbReference>
<accession>A0A2T5G3I7</accession>
<dbReference type="InterPro" id="IPR050884">
    <property type="entry name" value="CNP_phosphodiesterase-III"/>
</dbReference>
<dbReference type="GO" id="GO:0046872">
    <property type="term" value="F:metal ion binding"/>
    <property type="evidence" value="ECO:0007669"/>
    <property type="project" value="UniProtKB-KW"/>
</dbReference>
<evidence type="ECO:0000256" key="3">
    <source>
        <dbReference type="ARBA" id="ARBA00022801"/>
    </source>
</evidence>
<comment type="caution">
    <text evidence="7">The sequence shown here is derived from an EMBL/GenBank/DDBJ whole genome shotgun (WGS) entry which is preliminary data.</text>
</comment>
<proteinExistence type="inferred from homology"/>
<sequence>MAPPPSKERATGAPAGASITRRTFLRGLVGFAGAAALEPWLLGARVWAADGGNVLSPEAPPGEGSAGAEEKAAGALWNEELVTVGADRMAVSWVTDAPGETALWLGERPEEMRRYAWGDRTRHHLAEVEGLAPDTRYVYRVETDGTVGPLNSFRTLPKPPGTRRLRLGWIADSHLAAGSGAGDLNQRYLGKLTDAAPTLLERALDDLMRKGVDAIIHAGDLTDTAHPDEYRAFQTIVAPYAARVPFAAVPGNHDKYRRKTGGIGEAGFREAIGDTLPRLLDLGAATVILLDSARPDDDWGWIPSASLAWLNRTLNETAGRPTFIVLHHPANGMDLWFGTTNFFALQAVIAKHPHVVGVLSGHMHRNFISLARHGDGTLPYIELPATVQFPNGYGLIDLYDGGYVYTSHKISAIDLSERSREAVLKGLNDAYVLYTLGGPGDRNLSYDAGRRTAVRQSGFAVVAVVELTRLFTLLKERIGAAFSVAAAEAANLRRLVFGRFATREEAERRRAELAAVLPFSLAVKEETGGSLPRSL</sequence>
<evidence type="ECO:0000256" key="4">
    <source>
        <dbReference type="ARBA" id="ARBA00023004"/>
    </source>
</evidence>
<dbReference type="PANTHER" id="PTHR42988:SF2">
    <property type="entry name" value="CYCLIC NUCLEOTIDE PHOSPHODIESTERASE CBUA0032-RELATED"/>
    <property type="match status" value="1"/>
</dbReference>
<dbReference type="PANTHER" id="PTHR42988">
    <property type="entry name" value="PHOSPHOHYDROLASE"/>
    <property type="match status" value="1"/>
</dbReference>
<dbReference type="Pfam" id="PF00149">
    <property type="entry name" value="Metallophos"/>
    <property type="match status" value="1"/>
</dbReference>
<organism evidence="7 8">
    <name type="scientific">Hydrogenibacillus schlegelii</name>
    <name type="common">Bacillus schlegelii</name>
    <dbReference type="NCBI Taxonomy" id="1484"/>
    <lineage>
        <taxon>Bacteria</taxon>
        <taxon>Bacillati</taxon>
        <taxon>Bacillota</taxon>
        <taxon>Bacilli</taxon>
        <taxon>Bacillales</taxon>
        <taxon>Bacillales Family X. Incertae Sedis</taxon>
        <taxon>Hydrogenibacillus</taxon>
    </lineage>
</organism>
<dbReference type="InterPro" id="IPR006311">
    <property type="entry name" value="TAT_signal"/>
</dbReference>
<protein>
    <submittedName>
        <fullName evidence="7">3',5'-cyclic-nucleotide phosphodiesterase</fullName>
    </submittedName>
</protein>
<evidence type="ECO:0000313" key="8">
    <source>
        <dbReference type="Proteomes" id="UP000244180"/>
    </source>
</evidence>
<dbReference type="GO" id="GO:0003993">
    <property type="term" value="F:acid phosphatase activity"/>
    <property type="evidence" value="ECO:0007669"/>
    <property type="project" value="InterPro"/>
</dbReference>
<dbReference type="EMBL" id="PEBV01000086">
    <property type="protein sequence ID" value="PTQ50747.1"/>
    <property type="molecule type" value="Genomic_DNA"/>
</dbReference>
<evidence type="ECO:0000259" key="6">
    <source>
        <dbReference type="Pfam" id="PF00149"/>
    </source>
</evidence>
<evidence type="ECO:0000313" key="7">
    <source>
        <dbReference type="EMBL" id="PTQ50747.1"/>
    </source>
</evidence>
<name>A0A2T5G3I7_HYDSH</name>
<dbReference type="InterPro" id="IPR008963">
    <property type="entry name" value="Purple_acid_Pase-like_N"/>
</dbReference>
<keyword evidence="4" id="KW-0408">Iron</keyword>
<keyword evidence="1" id="KW-0479">Metal-binding</keyword>
<keyword evidence="2" id="KW-0732">Signal</keyword>
<dbReference type="InterPro" id="IPR029052">
    <property type="entry name" value="Metallo-depent_PP-like"/>
</dbReference>
<dbReference type="SUPFAM" id="SSF56300">
    <property type="entry name" value="Metallo-dependent phosphatases"/>
    <property type="match status" value="1"/>
</dbReference>
<dbReference type="Proteomes" id="UP000244180">
    <property type="component" value="Unassembled WGS sequence"/>
</dbReference>
<dbReference type="InterPro" id="IPR004843">
    <property type="entry name" value="Calcineurin-like_PHP"/>
</dbReference>
<evidence type="ECO:0000256" key="2">
    <source>
        <dbReference type="ARBA" id="ARBA00022729"/>
    </source>
</evidence>
<dbReference type="Gene3D" id="2.60.40.380">
    <property type="entry name" value="Purple acid phosphatase-like, N-terminal"/>
    <property type="match status" value="1"/>
</dbReference>
<keyword evidence="3" id="KW-0378">Hydrolase</keyword>
<feature type="domain" description="Calcineurin-like phosphoesterase" evidence="6">
    <location>
        <begin position="166"/>
        <end position="365"/>
    </location>
</feature>
<evidence type="ECO:0000256" key="1">
    <source>
        <dbReference type="ARBA" id="ARBA00022723"/>
    </source>
</evidence>
<dbReference type="PROSITE" id="PS51318">
    <property type="entry name" value="TAT"/>
    <property type="match status" value="1"/>
</dbReference>
<comment type="similarity">
    <text evidence="5">Belongs to the cyclic nucleotide phosphodiesterase class-III family.</text>
</comment>